<dbReference type="Proteomes" id="UP000285666">
    <property type="component" value="Unassembled WGS sequence"/>
</dbReference>
<accession>A0A414Q712</accession>
<dbReference type="AlphaFoldDB" id="A0A414Q712"/>
<organism evidence="1 2">
    <name type="scientific">Dorea formicigenerans</name>
    <dbReference type="NCBI Taxonomy" id="39486"/>
    <lineage>
        <taxon>Bacteria</taxon>
        <taxon>Bacillati</taxon>
        <taxon>Bacillota</taxon>
        <taxon>Clostridia</taxon>
        <taxon>Lachnospirales</taxon>
        <taxon>Lachnospiraceae</taxon>
        <taxon>Dorea</taxon>
    </lineage>
</organism>
<proteinExistence type="predicted"/>
<evidence type="ECO:0000313" key="1">
    <source>
        <dbReference type="EMBL" id="RHF76594.1"/>
    </source>
</evidence>
<name>A0A414Q712_9FIRM</name>
<reference evidence="1 2" key="1">
    <citation type="submission" date="2018-08" db="EMBL/GenBank/DDBJ databases">
        <title>A genome reference for cultivated species of the human gut microbiota.</title>
        <authorList>
            <person name="Zou Y."/>
            <person name="Xue W."/>
            <person name="Luo G."/>
        </authorList>
    </citation>
    <scope>NUCLEOTIDE SEQUENCE [LARGE SCALE GENOMIC DNA]</scope>
    <source>
        <strain evidence="1 2">AM23-7AC</strain>
    </source>
</reference>
<dbReference type="EMBL" id="QRHN01000021">
    <property type="protein sequence ID" value="RHF76594.1"/>
    <property type="molecule type" value="Genomic_DNA"/>
</dbReference>
<feature type="non-terminal residue" evidence="1">
    <location>
        <position position="1"/>
    </location>
</feature>
<gene>
    <name evidence="1" type="ORF">DW658_13220</name>
</gene>
<evidence type="ECO:0000313" key="2">
    <source>
        <dbReference type="Proteomes" id="UP000285666"/>
    </source>
</evidence>
<protein>
    <submittedName>
        <fullName evidence="1">Uncharacterized protein</fullName>
    </submittedName>
</protein>
<comment type="caution">
    <text evidence="1">The sequence shown here is derived from an EMBL/GenBank/DDBJ whole genome shotgun (WGS) entry which is preliminary data.</text>
</comment>
<sequence length="90" mass="10055">LGSDRLLGVPLETYIASEKLAIESGSADENIEIMKAYMCKQRGIRLIKLPMKGTELDYADSLKRAFQSVHIFISSDTEEDVEIIKNTSSM</sequence>